<evidence type="ECO:0000313" key="2">
    <source>
        <dbReference type="EMBL" id="KAK8881099.1"/>
    </source>
</evidence>
<protein>
    <submittedName>
        <fullName evidence="2">Uncharacterized protein</fullName>
    </submittedName>
</protein>
<organism evidence="2 3">
    <name type="scientific">Tritrichomonas musculus</name>
    <dbReference type="NCBI Taxonomy" id="1915356"/>
    <lineage>
        <taxon>Eukaryota</taxon>
        <taxon>Metamonada</taxon>
        <taxon>Parabasalia</taxon>
        <taxon>Tritrichomonadida</taxon>
        <taxon>Tritrichomonadidae</taxon>
        <taxon>Tritrichomonas</taxon>
    </lineage>
</organism>
<proteinExistence type="predicted"/>
<feature type="compositionally biased region" description="Polar residues" evidence="1">
    <location>
        <begin position="1"/>
        <end position="10"/>
    </location>
</feature>
<evidence type="ECO:0000256" key="1">
    <source>
        <dbReference type="SAM" id="MobiDB-lite"/>
    </source>
</evidence>
<name>A0ABR2JQE2_9EUKA</name>
<reference evidence="2 3" key="1">
    <citation type="submission" date="2024-04" db="EMBL/GenBank/DDBJ databases">
        <title>Tritrichomonas musculus Genome.</title>
        <authorList>
            <person name="Alves-Ferreira E."/>
            <person name="Grigg M."/>
            <person name="Lorenzi H."/>
            <person name="Galac M."/>
        </authorList>
    </citation>
    <scope>NUCLEOTIDE SEQUENCE [LARGE SCALE GENOMIC DNA]</scope>
    <source>
        <strain evidence="2 3">EAF2021</strain>
    </source>
</reference>
<dbReference type="EMBL" id="JAPFFF010000010">
    <property type="protein sequence ID" value="KAK8881099.1"/>
    <property type="molecule type" value="Genomic_DNA"/>
</dbReference>
<gene>
    <name evidence="2" type="ORF">M9Y10_003827</name>
</gene>
<evidence type="ECO:0000313" key="3">
    <source>
        <dbReference type="Proteomes" id="UP001470230"/>
    </source>
</evidence>
<comment type="caution">
    <text evidence="2">The sequence shown here is derived from an EMBL/GenBank/DDBJ whole genome shotgun (WGS) entry which is preliminary data.</text>
</comment>
<feature type="region of interest" description="Disordered" evidence="1">
    <location>
        <begin position="1"/>
        <end position="40"/>
    </location>
</feature>
<sequence length="498" mass="58189">MNRTFTTPSKEYQKQHNKNKLSSLYDDSDENNNDNNNEAEVVEDESLEQYRDLLTSKVEPVSGTEFDVQEYLKSLGKVTRVGKKAEKTFENSKKTMNDLYIFKNKEGVDLSKYREALFDIIINGNYRIKFSPKCATRDGAESYCKKKFDKSGYPLYRLIPTRSDTTDPFDSPICDLNGDKVEDIVIVDRLGRPVIINGFKLVKSDPYKKIWQTERIKNKGKIEPFEIWMRKLTNSAKTWTYTNEEWNNGKFKLDVENYEQDMQNAVKAYEEVGLSKPRISSRLTARGLWASIFSKIWQIALFNMFKNTEKITFSKLEPLKTLFSYFKVCNALFVLMFEIKAMTENGCESDWKKWLQFKRDNSKKVNADLGIAIQTFYNEHMKSTIPIDKDYIEPGTEIRDEELNTMIDNTHALVFTHGLSFSDENYEAFENLASDIQNNRLTKEFIKELRKSFCDSIDTYVNNQVGGNYIITKKLYNKKKDEFAKQTYITKRAINEKK</sequence>
<accession>A0ABR2JQE2</accession>
<keyword evidence="3" id="KW-1185">Reference proteome</keyword>
<dbReference type="Proteomes" id="UP001470230">
    <property type="component" value="Unassembled WGS sequence"/>
</dbReference>